<dbReference type="SUPFAM" id="SSF52743">
    <property type="entry name" value="Subtilisin-like"/>
    <property type="match status" value="1"/>
</dbReference>
<gene>
    <name evidence="5" type="ORF">BAOM_3714</name>
</gene>
<proteinExistence type="predicted"/>
<sequence length="73" mass="8073">MFSGLPFVYFASGTSMAAPKVSASLALIINQRHYKNQPNKSIDYLYKNGVKKGIEPNSAYWGNGQLDVYNAVK</sequence>
<accession>A0A3Q9RPL6</accession>
<evidence type="ECO:0000313" key="6">
    <source>
        <dbReference type="Proteomes" id="UP000283095"/>
    </source>
</evidence>
<evidence type="ECO:0000259" key="4">
    <source>
        <dbReference type="Pfam" id="PF00082"/>
    </source>
</evidence>
<dbReference type="InterPro" id="IPR000209">
    <property type="entry name" value="Peptidase_S8/S53_dom"/>
</dbReference>
<feature type="domain" description="Peptidase S8/S53" evidence="4">
    <location>
        <begin position="12"/>
        <end position="50"/>
    </location>
</feature>
<dbReference type="KEGG" id="pasa:BAOM_3714"/>
<organism evidence="5 6">
    <name type="scientific">Peribacillus asahii</name>
    <dbReference type="NCBI Taxonomy" id="228899"/>
    <lineage>
        <taxon>Bacteria</taxon>
        <taxon>Bacillati</taxon>
        <taxon>Bacillota</taxon>
        <taxon>Bacilli</taxon>
        <taxon>Bacillales</taxon>
        <taxon>Bacillaceae</taxon>
        <taxon>Peribacillus</taxon>
    </lineage>
</organism>
<dbReference type="PROSITE" id="PS00138">
    <property type="entry name" value="SUBTILASE_SER"/>
    <property type="match status" value="1"/>
</dbReference>
<evidence type="ECO:0000313" key="5">
    <source>
        <dbReference type="EMBL" id="AZV44323.1"/>
    </source>
</evidence>
<keyword evidence="1" id="KW-0645">Protease</keyword>
<dbReference type="RefSeq" id="WP_252282573.1">
    <property type="nucleotide sequence ID" value="NZ_CP026095.1"/>
</dbReference>
<evidence type="ECO:0000256" key="2">
    <source>
        <dbReference type="ARBA" id="ARBA00022801"/>
    </source>
</evidence>
<dbReference type="Proteomes" id="UP000283095">
    <property type="component" value="Chromosome"/>
</dbReference>
<dbReference type="GO" id="GO:0004252">
    <property type="term" value="F:serine-type endopeptidase activity"/>
    <property type="evidence" value="ECO:0007669"/>
    <property type="project" value="InterPro"/>
</dbReference>
<dbReference type="InterPro" id="IPR036852">
    <property type="entry name" value="Peptidase_S8/S53_dom_sf"/>
</dbReference>
<protein>
    <submittedName>
        <fullName evidence="5">Peptidase S8</fullName>
    </submittedName>
</protein>
<dbReference type="Pfam" id="PF00082">
    <property type="entry name" value="Peptidase_S8"/>
    <property type="match status" value="1"/>
</dbReference>
<dbReference type="EMBL" id="CP026095">
    <property type="protein sequence ID" value="AZV44323.1"/>
    <property type="molecule type" value="Genomic_DNA"/>
</dbReference>
<reference evidence="5 6" key="1">
    <citation type="submission" date="2018-01" db="EMBL/GenBank/DDBJ databases">
        <title>Bacillus asahii Genome sequencing and assembly.</title>
        <authorList>
            <person name="Jiang H."/>
            <person name="Feng Y."/>
            <person name="Zhao F."/>
            <person name="Lin X."/>
        </authorList>
    </citation>
    <scope>NUCLEOTIDE SEQUENCE [LARGE SCALE GENOMIC DNA]</scope>
    <source>
        <strain evidence="5 6">OM18</strain>
    </source>
</reference>
<dbReference type="GO" id="GO:0006508">
    <property type="term" value="P:proteolysis"/>
    <property type="evidence" value="ECO:0007669"/>
    <property type="project" value="UniProtKB-KW"/>
</dbReference>
<dbReference type="Gene3D" id="3.40.50.200">
    <property type="entry name" value="Peptidase S8/S53 domain"/>
    <property type="match status" value="1"/>
</dbReference>
<name>A0A3Q9RPL6_9BACI</name>
<dbReference type="InterPro" id="IPR023828">
    <property type="entry name" value="Peptidase_S8_Ser-AS"/>
</dbReference>
<evidence type="ECO:0000256" key="1">
    <source>
        <dbReference type="ARBA" id="ARBA00022670"/>
    </source>
</evidence>
<dbReference type="AlphaFoldDB" id="A0A3Q9RPL6"/>
<keyword evidence="3" id="KW-0720">Serine protease</keyword>
<keyword evidence="2" id="KW-0378">Hydrolase</keyword>
<evidence type="ECO:0000256" key="3">
    <source>
        <dbReference type="ARBA" id="ARBA00022825"/>
    </source>
</evidence>